<dbReference type="Proteomes" id="UP000251075">
    <property type="component" value="Unassembled WGS sequence"/>
</dbReference>
<reference evidence="3 4" key="1">
    <citation type="submission" date="2017-11" db="EMBL/GenBank/DDBJ databases">
        <title>Draft genome sequence of magnetotactic bacterium Magnetospirillum kuznetsovii LBB-42.</title>
        <authorList>
            <person name="Grouzdev D.S."/>
            <person name="Rysina M.S."/>
            <person name="Baslerov R.V."/>
            <person name="Koziaeva V."/>
        </authorList>
    </citation>
    <scope>NUCLEOTIDE SEQUENCE [LARGE SCALE GENOMIC DNA]</scope>
    <source>
        <strain evidence="3 4">LBB-42</strain>
    </source>
</reference>
<keyword evidence="4" id="KW-1185">Reference proteome</keyword>
<dbReference type="EMBL" id="PGTO01000009">
    <property type="protein sequence ID" value="RAU21523.1"/>
    <property type="molecule type" value="Genomic_DNA"/>
</dbReference>
<evidence type="ECO:0000313" key="4">
    <source>
        <dbReference type="Proteomes" id="UP000251075"/>
    </source>
</evidence>
<feature type="compositionally biased region" description="Pro residues" evidence="1">
    <location>
        <begin position="376"/>
        <end position="391"/>
    </location>
</feature>
<accession>A0A364NWU4</accession>
<feature type="compositionally biased region" description="Polar residues" evidence="1">
    <location>
        <begin position="122"/>
        <end position="131"/>
    </location>
</feature>
<evidence type="ECO:0000313" key="3">
    <source>
        <dbReference type="EMBL" id="RAU21523.1"/>
    </source>
</evidence>
<name>A0A364NWU4_9PROT</name>
<dbReference type="AlphaFoldDB" id="A0A364NWU4"/>
<gene>
    <name evidence="3" type="ORF">CU669_12545</name>
</gene>
<organism evidence="3 4">
    <name type="scientific">Paramagnetospirillum kuznetsovii</name>
    <dbReference type="NCBI Taxonomy" id="2053833"/>
    <lineage>
        <taxon>Bacteria</taxon>
        <taxon>Pseudomonadati</taxon>
        <taxon>Pseudomonadota</taxon>
        <taxon>Alphaproteobacteria</taxon>
        <taxon>Rhodospirillales</taxon>
        <taxon>Magnetospirillaceae</taxon>
        <taxon>Paramagnetospirillum</taxon>
    </lineage>
</organism>
<feature type="region of interest" description="Disordered" evidence="1">
    <location>
        <begin position="260"/>
        <end position="291"/>
    </location>
</feature>
<feature type="region of interest" description="Disordered" evidence="1">
    <location>
        <begin position="119"/>
        <end position="146"/>
    </location>
</feature>
<evidence type="ECO:0000256" key="1">
    <source>
        <dbReference type="SAM" id="MobiDB-lite"/>
    </source>
</evidence>
<dbReference type="RefSeq" id="WP_112145200.1">
    <property type="nucleotide sequence ID" value="NZ_PGTO01000009.1"/>
</dbReference>
<feature type="region of interest" description="Disordered" evidence="1">
    <location>
        <begin position="317"/>
        <end position="407"/>
    </location>
</feature>
<feature type="signal peptide" evidence="2">
    <location>
        <begin position="1"/>
        <end position="21"/>
    </location>
</feature>
<proteinExistence type="predicted"/>
<feature type="region of interest" description="Disordered" evidence="1">
    <location>
        <begin position="32"/>
        <end position="61"/>
    </location>
</feature>
<sequence>MKLSPLACLMAAVLLGGAASAQTVGPKVPPYQAPAKADPPARAAAPEGSPGFDTGVRPDPFKPQTDVIARFADAYGKGGRPRLAFYWNRQLTDTMAQWYSESRTISTDKSANTTEGDLALKQSGSKQSTVETQRRNADEQARQSRPETWEWEFQDGFLTPFLTADALVVDRTAIMRIMGAGGEDIDPRTVEIMALQNMADLLVEVLVADQPKATTGYELRARILDVKTGRIVAMVNSRSLKEWQRTDKAVATSRGFDIADDDDEGFGPERANNNYKATPSGFEKKRKPPKPAAIAHNLATNVMSGLIPRLEAAQPSVAVAPTAKPPEPKVEDAAPMPITTPPAKAQGEAKPPVETKSKPAPNDSAVPLPEVEAEPLPAPPKATAKPSPPTEPTASAEEPPMPRPTKQ</sequence>
<dbReference type="OrthoDB" id="6848942at2"/>
<dbReference type="PRINTS" id="PR01217">
    <property type="entry name" value="PRICHEXTENSN"/>
</dbReference>
<feature type="compositionally biased region" description="Low complexity" evidence="1">
    <location>
        <begin position="33"/>
        <end position="46"/>
    </location>
</feature>
<feature type="compositionally biased region" description="Basic and acidic residues" evidence="1">
    <location>
        <begin position="132"/>
        <end position="146"/>
    </location>
</feature>
<protein>
    <submittedName>
        <fullName evidence="3">Uncharacterized protein</fullName>
    </submittedName>
</protein>
<keyword evidence="2" id="KW-0732">Signal</keyword>
<comment type="caution">
    <text evidence="3">The sequence shown here is derived from an EMBL/GenBank/DDBJ whole genome shotgun (WGS) entry which is preliminary data.</text>
</comment>
<evidence type="ECO:0000256" key="2">
    <source>
        <dbReference type="SAM" id="SignalP"/>
    </source>
</evidence>
<feature type="chain" id="PRO_5016669450" evidence="2">
    <location>
        <begin position="22"/>
        <end position="407"/>
    </location>
</feature>